<dbReference type="GO" id="GO:0016126">
    <property type="term" value="P:sterol biosynthetic process"/>
    <property type="evidence" value="ECO:0007669"/>
    <property type="project" value="TreeGrafter"/>
</dbReference>
<keyword evidence="6 7" id="KW-0472">Membrane</keyword>
<dbReference type="GO" id="GO:0005789">
    <property type="term" value="C:endoplasmic reticulum membrane"/>
    <property type="evidence" value="ECO:0007669"/>
    <property type="project" value="UniProtKB-SubCell"/>
</dbReference>
<keyword evidence="9" id="KW-1185">Reference proteome</keyword>
<comment type="similarity">
    <text evidence="2">Belongs to the INSIG family.</text>
</comment>
<keyword evidence="5 7" id="KW-1133">Transmembrane helix</keyword>
<feature type="transmembrane region" description="Helical" evidence="7">
    <location>
        <begin position="18"/>
        <end position="36"/>
    </location>
</feature>
<feature type="transmembrane region" description="Helical" evidence="7">
    <location>
        <begin position="57"/>
        <end position="78"/>
    </location>
</feature>
<sequence>MADSTAMQVALRHYPPRFVILFLLGAMFAVAVSYLQQQHRILRYSGDGQGFPFVAEPGWLAPFCGFAAMIVGTAYPWLDLLAKKWEEGGPGTVVAETRALDGQGPPNLENRGRLDLDKAFSVRATPQTVTRGTPNAAATNIHLSRRIAQTLKLRSGQSIRDRAGDWGTVMRCCGGVIGLNYAASKLPWTSPTQLSLLLALLAVAIWFLFDRTIQGFALSASMSTLGTIVAFGLASQGLVSFTHADFLSIRSTIPSIFFSACICFGSVGRNLSIVPSEWQ</sequence>
<evidence type="ECO:0000256" key="5">
    <source>
        <dbReference type="ARBA" id="ARBA00022989"/>
    </source>
</evidence>
<dbReference type="PANTHER" id="PTHR15301">
    <property type="entry name" value="INSULIN-INDUCED GENE 1"/>
    <property type="match status" value="1"/>
</dbReference>
<evidence type="ECO:0000256" key="4">
    <source>
        <dbReference type="ARBA" id="ARBA00022824"/>
    </source>
</evidence>
<evidence type="ECO:0000256" key="3">
    <source>
        <dbReference type="ARBA" id="ARBA00022692"/>
    </source>
</evidence>
<comment type="subcellular location">
    <subcellularLocation>
        <location evidence="1">Endoplasmic reticulum membrane</location>
        <topology evidence="1">Multi-pass membrane protein</topology>
    </subcellularLocation>
</comment>
<gene>
    <name evidence="8" type="ORF">M427DRAFT_401290</name>
</gene>
<accession>A0A139ATK7</accession>
<feature type="transmembrane region" description="Helical" evidence="7">
    <location>
        <begin position="192"/>
        <end position="209"/>
    </location>
</feature>
<feature type="transmembrane region" description="Helical" evidence="7">
    <location>
        <begin position="216"/>
        <end position="235"/>
    </location>
</feature>
<dbReference type="EMBL" id="KQ965736">
    <property type="protein sequence ID" value="KXS20067.1"/>
    <property type="molecule type" value="Genomic_DNA"/>
</dbReference>
<dbReference type="AlphaFoldDB" id="A0A139ATK7"/>
<evidence type="ECO:0000256" key="7">
    <source>
        <dbReference type="SAM" id="Phobius"/>
    </source>
</evidence>
<dbReference type="STRING" id="1344416.A0A139ATK7"/>
<evidence type="ECO:0000313" key="8">
    <source>
        <dbReference type="EMBL" id="KXS20067.1"/>
    </source>
</evidence>
<evidence type="ECO:0000256" key="1">
    <source>
        <dbReference type="ARBA" id="ARBA00004477"/>
    </source>
</evidence>
<dbReference type="OrthoDB" id="205546at2759"/>
<evidence type="ECO:0000256" key="6">
    <source>
        <dbReference type="ARBA" id="ARBA00023136"/>
    </source>
</evidence>
<keyword evidence="3 7" id="KW-0812">Transmembrane</keyword>
<organism evidence="8 9">
    <name type="scientific">Gonapodya prolifera (strain JEL478)</name>
    <name type="common">Monoblepharis prolifera</name>
    <dbReference type="NCBI Taxonomy" id="1344416"/>
    <lineage>
        <taxon>Eukaryota</taxon>
        <taxon>Fungi</taxon>
        <taxon>Fungi incertae sedis</taxon>
        <taxon>Chytridiomycota</taxon>
        <taxon>Chytridiomycota incertae sedis</taxon>
        <taxon>Monoblepharidomycetes</taxon>
        <taxon>Monoblepharidales</taxon>
        <taxon>Gonapodyaceae</taxon>
        <taxon>Gonapodya</taxon>
    </lineage>
</organism>
<keyword evidence="4" id="KW-0256">Endoplasmic reticulum</keyword>
<dbReference type="InterPro" id="IPR025929">
    <property type="entry name" value="INSIG_fam"/>
</dbReference>
<proteinExistence type="inferred from homology"/>
<dbReference type="Proteomes" id="UP000070544">
    <property type="component" value="Unassembled WGS sequence"/>
</dbReference>
<dbReference type="PANTHER" id="PTHR15301:SF3">
    <property type="entry name" value="PROTEIN NSG1-RELATED"/>
    <property type="match status" value="1"/>
</dbReference>
<name>A0A139ATK7_GONPJ</name>
<feature type="transmembrane region" description="Helical" evidence="7">
    <location>
        <begin position="247"/>
        <end position="267"/>
    </location>
</feature>
<protein>
    <submittedName>
        <fullName evidence="8">Uncharacterized protein</fullName>
    </submittedName>
</protein>
<dbReference type="Pfam" id="PF07281">
    <property type="entry name" value="INSIG"/>
    <property type="match status" value="1"/>
</dbReference>
<evidence type="ECO:0000256" key="2">
    <source>
        <dbReference type="ARBA" id="ARBA00007475"/>
    </source>
</evidence>
<reference evidence="8 9" key="1">
    <citation type="journal article" date="2015" name="Genome Biol. Evol.">
        <title>Phylogenomic analyses indicate that early fungi evolved digesting cell walls of algal ancestors of land plants.</title>
        <authorList>
            <person name="Chang Y."/>
            <person name="Wang S."/>
            <person name="Sekimoto S."/>
            <person name="Aerts A.L."/>
            <person name="Choi C."/>
            <person name="Clum A."/>
            <person name="LaButti K.M."/>
            <person name="Lindquist E.A."/>
            <person name="Yee Ngan C."/>
            <person name="Ohm R.A."/>
            <person name="Salamov A.A."/>
            <person name="Grigoriev I.V."/>
            <person name="Spatafora J.W."/>
            <person name="Berbee M.L."/>
        </authorList>
    </citation>
    <scope>NUCLEOTIDE SEQUENCE [LARGE SCALE GENOMIC DNA]</scope>
    <source>
        <strain evidence="8 9">JEL478</strain>
    </source>
</reference>
<evidence type="ECO:0000313" key="9">
    <source>
        <dbReference type="Proteomes" id="UP000070544"/>
    </source>
</evidence>